<keyword evidence="3 8" id="KW-0813">Transport</keyword>
<dbReference type="Gene3D" id="1.10.1760.20">
    <property type="match status" value="1"/>
</dbReference>
<dbReference type="EMBL" id="CP159510">
    <property type="protein sequence ID" value="XCJ16975.1"/>
    <property type="molecule type" value="Genomic_DNA"/>
</dbReference>
<dbReference type="GO" id="GO:0005886">
    <property type="term" value="C:plasma membrane"/>
    <property type="evidence" value="ECO:0007669"/>
    <property type="project" value="UniProtKB-SubCell"/>
</dbReference>
<dbReference type="GO" id="GO:0015225">
    <property type="term" value="F:biotin transmembrane transporter activity"/>
    <property type="evidence" value="ECO:0007669"/>
    <property type="project" value="UniProtKB-UniRule"/>
</dbReference>
<comment type="subcellular location">
    <subcellularLocation>
        <location evidence="1 8">Cell membrane</location>
        <topology evidence="1 8">Multi-pass membrane protein</topology>
    </subcellularLocation>
</comment>
<evidence type="ECO:0000256" key="6">
    <source>
        <dbReference type="ARBA" id="ARBA00022989"/>
    </source>
</evidence>
<evidence type="ECO:0000256" key="8">
    <source>
        <dbReference type="PIRNR" id="PIRNR016661"/>
    </source>
</evidence>
<protein>
    <recommendedName>
        <fullName evidence="8">Biotin transporter</fullName>
    </recommendedName>
</protein>
<feature type="transmembrane region" description="Helical" evidence="9">
    <location>
        <begin position="144"/>
        <end position="169"/>
    </location>
</feature>
<feature type="transmembrane region" description="Helical" evidence="9">
    <location>
        <begin position="115"/>
        <end position="138"/>
    </location>
</feature>
<dbReference type="PANTHER" id="PTHR34295:SF4">
    <property type="entry name" value="BIOTIN TRANSPORTER BIOY-RELATED"/>
    <property type="match status" value="1"/>
</dbReference>
<dbReference type="PIRSF" id="PIRSF016661">
    <property type="entry name" value="BioY"/>
    <property type="match status" value="1"/>
</dbReference>
<feature type="transmembrane region" description="Helical" evidence="9">
    <location>
        <begin position="55"/>
        <end position="74"/>
    </location>
</feature>
<keyword evidence="6 9" id="KW-1133">Transmembrane helix</keyword>
<proteinExistence type="inferred from homology"/>
<evidence type="ECO:0000256" key="5">
    <source>
        <dbReference type="ARBA" id="ARBA00022692"/>
    </source>
</evidence>
<accession>A0AAU8IET5</accession>
<organism evidence="10">
    <name type="scientific">Sporolactobacillus sp. Y61</name>
    <dbReference type="NCBI Taxonomy" id="3160863"/>
    <lineage>
        <taxon>Bacteria</taxon>
        <taxon>Bacillati</taxon>
        <taxon>Bacillota</taxon>
        <taxon>Bacilli</taxon>
        <taxon>Bacillales</taxon>
        <taxon>Sporolactobacillaceae</taxon>
        <taxon>Sporolactobacillus</taxon>
    </lineage>
</organism>
<dbReference type="PANTHER" id="PTHR34295">
    <property type="entry name" value="BIOTIN TRANSPORTER BIOY"/>
    <property type="match status" value="1"/>
</dbReference>
<evidence type="ECO:0000256" key="3">
    <source>
        <dbReference type="ARBA" id="ARBA00022448"/>
    </source>
</evidence>
<dbReference type="InterPro" id="IPR003784">
    <property type="entry name" value="BioY"/>
</dbReference>
<dbReference type="AlphaFoldDB" id="A0AAU8IET5"/>
<gene>
    <name evidence="10" type="ORF">ABNN70_15455</name>
</gene>
<evidence type="ECO:0000256" key="7">
    <source>
        <dbReference type="ARBA" id="ARBA00023136"/>
    </source>
</evidence>
<dbReference type="RefSeq" id="WP_353948311.1">
    <property type="nucleotide sequence ID" value="NZ_CP159510.1"/>
</dbReference>
<reference evidence="10" key="1">
    <citation type="submission" date="2024-06" db="EMBL/GenBank/DDBJ databases">
        <authorList>
            <person name="Fan A."/>
            <person name="Zhang F.Y."/>
            <person name="Zhang L."/>
        </authorList>
    </citation>
    <scope>NUCLEOTIDE SEQUENCE</scope>
    <source>
        <strain evidence="10">Y61</strain>
    </source>
</reference>
<feature type="transmembrane region" description="Helical" evidence="9">
    <location>
        <begin position="30"/>
        <end position="48"/>
    </location>
</feature>
<evidence type="ECO:0000256" key="9">
    <source>
        <dbReference type="SAM" id="Phobius"/>
    </source>
</evidence>
<dbReference type="Pfam" id="PF02632">
    <property type="entry name" value="BioY"/>
    <property type="match status" value="1"/>
</dbReference>
<evidence type="ECO:0000313" key="10">
    <source>
        <dbReference type="EMBL" id="XCJ16975.1"/>
    </source>
</evidence>
<keyword evidence="4 8" id="KW-1003">Cell membrane</keyword>
<feature type="transmembrane region" description="Helical" evidence="9">
    <location>
        <begin position="86"/>
        <end position="103"/>
    </location>
</feature>
<name>A0AAU8IET5_9BACL</name>
<evidence type="ECO:0000256" key="2">
    <source>
        <dbReference type="ARBA" id="ARBA00010692"/>
    </source>
</evidence>
<comment type="similarity">
    <text evidence="2 8">Belongs to the BioY family.</text>
</comment>
<keyword evidence="7 8" id="KW-0472">Membrane</keyword>
<keyword evidence="5 9" id="KW-0812">Transmembrane</keyword>
<sequence length="185" mass="19660">MKTKSITLISLFVAVMIAFGAIPSLVIPFIPVPFTFQMLGVMLVGSILGARKGFAAMLVFLGLVAAGLPVLSGFHGGMGVLLGPTGGYVLAWPIAALLIGLFTDHIQLAGRLKLIWYYLAIFAGIAIIYLIGVPWFAFFTNTPMFTAIGGNIPLFLLDLVKAAIAAVVASQLRQRLTILHRTGAM</sequence>
<evidence type="ECO:0000256" key="4">
    <source>
        <dbReference type="ARBA" id="ARBA00022475"/>
    </source>
</evidence>
<evidence type="ECO:0000256" key="1">
    <source>
        <dbReference type="ARBA" id="ARBA00004651"/>
    </source>
</evidence>